<evidence type="ECO:0000259" key="2">
    <source>
        <dbReference type="PROSITE" id="PS52045"/>
    </source>
</evidence>
<dbReference type="Pfam" id="PF03080">
    <property type="entry name" value="Neprosin"/>
    <property type="match status" value="1"/>
</dbReference>
<reference evidence="3" key="1">
    <citation type="submission" date="2017-07" db="EMBL/GenBank/DDBJ databases">
        <title>Taro Niue Genome Assembly and Annotation.</title>
        <authorList>
            <person name="Atibalentja N."/>
            <person name="Keating K."/>
            <person name="Fields C.J."/>
        </authorList>
    </citation>
    <scope>NUCLEOTIDE SEQUENCE</scope>
    <source>
        <strain evidence="3">Niue_2</strain>
        <tissue evidence="3">Leaf</tissue>
    </source>
</reference>
<dbReference type="PANTHER" id="PTHR31589">
    <property type="entry name" value="PROTEIN, PUTATIVE (DUF239)-RELATED-RELATED"/>
    <property type="match status" value="1"/>
</dbReference>
<dbReference type="Gene3D" id="3.90.1320.10">
    <property type="entry name" value="Outer-capsid protein sigma 3, large lobe"/>
    <property type="match status" value="1"/>
</dbReference>
<dbReference type="Proteomes" id="UP000652761">
    <property type="component" value="Unassembled WGS sequence"/>
</dbReference>
<protein>
    <recommendedName>
        <fullName evidence="2">Neprosin PEP catalytic domain-containing protein</fullName>
    </recommendedName>
</protein>
<dbReference type="InterPro" id="IPR053168">
    <property type="entry name" value="Glutamic_endopeptidase"/>
</dbReference>
<dbReference type="PANTHER" id="PTHR31589:SF110">
    <property type="entry name" value="PROTEIN, PUTATIVE (DUF239)-RELATED"/>
    <property type="match status" value="1"/>
</dbReference>
<evidence type="ECO:0000256" key="1">
    <source>
        <dbReference type="SAM" id="SignalP"/>
    </source>
</evidence>
<proteinExistence type="predicted"/>
<evidence type="ECO:0000313" key="4">
    <source>
        <dbReference type="Proteomes" id="UP000652761"/>
    </source>
</evidence>
<dbReference type="AlphaFoldDB" id="A0A843UZT8"/>
<comment type="caution">
    <text evidence="3">The sequence shown here is derived from an EMBL/GenBank/DDBJ whole genome shotgun (WGS) entry which is preliminary data.</text>
</comment>
<keyword evidence="1" id="KW-0732">Signal</keyword>
<keyword evidence="4" id="KW-1185">Reference proteome</keyword>
<accession>A0A843UZT8</accession>
<feature type="signal peptide" evidence="1">
    <location>
        <begin position="1"/>
        <end position="28"/>
    </location>
</feature>
<feature type="domain" description="Neprosin PEP catalytic" evidence="2">
    <location>
        <begin position="54"/>
        <end position="313"/>
    </location>
</feature>
<organism evidence="3 4">
    <name type="scientific">Colocasia esculenta</name>
    <name type="common">Wild taro</name>
    <name type="synonym">Arum esculentum</name>
    <dbReference type="NCBI Taxonomy" id="4460"/>
    <lineage>
        <taxon>Eukaryota</taxon>
        <taxon>Viridiplantae</taxon>
        <taxon>Streptophyta</taxon>
        <taxon>Embryophyta</taxon>
        <taxon>Tracheophyta</taxon>
        <taxon>Spermatophyta</taxon>
        <taxon>Magnoliopsida</taxon>
        <taxon>Liliopsida</taxon>
        <taxon>Araceae</taxon>
        <taxon>Aroideae</taxon>
        <taxon>Colocasieae</taxon>
        <taxon>Colocasia</taxon>
    </lineage>
</organism>
<dbReference type="PROSITE" id="PS52045">
    <property type="entry name" value="NEPROSIN_PEP_CD"/>
    <property type="match status" value="1"/>
</dbReference>
<sequence>MERKAELNSLISCTLLLVYSFFATVSHGGVDHPHAKDATIETFEMKPTHQPEKLVRANDYLVKASHPWSLPKSCPEGSIPIRRVKGNGPSRDRPSTSCSLLQSGKGYLKDITYRSDVVYRNLNGDDKTRFFVFWTVDGSKTFCYNLRCPGFVHINPNTTIDSRLEPVSVYGGSQYAVDVEIAKDPQTGNWWVYLQGNAMGYWPKELVPATAHGADALVFGGEATNWITSHVQNITEMGSGHFASEGFKRASFFRNVQVGDHNSYTYAPPSDQRVQVTSSCDCYNLLVGKNKDGPWGYFFFYGGPDAHPACRCQDGTVY</sequence>
<dbReference type="OrthoDB" id="685114at2759"/>
<gene>
    <name evidence="3" type="ORF">Taro_019609</name>
</gene>
<dbReference type="InterPro" id="IPR004314">
    <property type="entry name" value="Neprosin"/>
</dbReference>
<name>A0A843UZT8_COLES</name>
<evidence type="ECO:0000313" key="3">
    <source>
        <dbReference type="EMBL" id="MQL87074.1"/>
    </source>
</evidence>
<feature type="chain" id="PRO_5032334977" description="Neprosin PEP catalytic domain-containing protein" evidence="1">
    <location>
        <begin position="29"/>
        <end position="318"/>
    </location>
</feature>
<dbReference type="EMBL" id="NMUH01000951">
    <property type="protein sequence ID" value="MQL87074.1"/>
    <property type="molecule type" value="Genomic_DNA"/>
</dbReference>